<protein>
    <submittedName>
        <fullName evidence="2">Phage portal protein</fullName>
    </submittedName>
</protein>
<evidence type="ECO:0000313" key="2">
    <source>
        <dbReference type="EMBL" id="MBC3537348.1"/>
    </source>
</evidence>
<feature type="region of interest" description="Disordered" evidence="1">
    <location>
        <begin position="391"/>
        <end position="425"/>
    </location>
</feature>
<evidence type="ECO:0000313" key="3">
    <source>
        <dbReference type="Proteomes" id="UP000606870"/>
    </source>
</evidence>
<dbReference type="InterPro" id="IPR006944">
    <property type="entry name" value="Phage/GTA_portal"/>
</dbReference>
<reference evidence="2 3" key="1">
    <citation type="submission" date="2020-08" db="EMBL/GenBank/DDBJ databases">
        <authorList>
            <person name="Liu C."/>
            <person name="Sun Q."/>
        </authorList>
    </citation>
    <scope>NUCLEOTIDE SEQUENCE [LARGE SCALE GENOMIC DNA]</scope>
    <source>
        <strain evidence="2 3">NSJ-59</strain>
    </source>
</reference>
<dbReference type="Pfam" id="PF04860">
    <property type="entry name" value="Phage_portal"/>
    <property type="match status" value="1"/>
</dbReference>
<dbReference type="EMBL" id="JACOGK010000025">
    <property type="protein sequence ID" value="MBC3537348.1"/>
    <property type="molecule type" value="Genomic_DNA"/>
</dbReference>
<sequence length="425" mass="48040">MELRSLFKSIFGLGKHKENLTRAKLLDGYSNDYMPYDGEAYDNATGRNCIDTIARHAGKLHPKHIVRKNGNIIKVADDKLQYLLSVRPNWLMTASEFIERAVAQYYCYNNLFIYIQRDMLGNVMALWPLNFNNLELYEDRSGNLYCKFTFGSGDQATVPYTEMIHLRRHYNRDDVFGDPDGQILKEDIDLLKAVKVAIINIVKNFNRLRGIIQWTGTVRPEDQKAMWDDFVQSFAGPSNGSGIGALDNRGKFQQLTTDTQTFDKARMEFARDNLYKYFGVSANIVAGSYTEEEYQAFYESVIAPIAIKLSQEFTEKIFTPKERGFGNEVVFEANRLSYMSTESKVKIAAAMIPAGAIKRNEIRELFGYAGLPGEEGEQIVVSLNYVKSTDQTKYQTGQEPEPKPATEGGEGNEGKNGIQKPDGTG</sequence>
<keyword evidence="3" id="KW-1185">Reference proteome</keyword>
<dbReference type="NCBIfam" id="TIGR01537">
    <property type="entry name" value="portal_HK97"/>
    <property type="match status" value="1"/>
</dbReference>
<name>A0ABR6VJ85_9FIRM</name>
<organism evidence="2 3">
    <name type="scientific">Megasphaera hominis</name>
    <dbReference type="NCBI Taxonomy" id="159836"/>
    <lineage>
        <taxon>Bacteria</taxon>
        <taxon>Bacillati</taxon>
        <taxon>Bacillota</taxon>
        <taxon>Negativicutes</taxon>
        <taxon>Veillonellales</taxon>
        <taxon>Veillonellaceae</taxon>
        <taxon>Megasphaera</taxon>
    </lineage>
</organism>
<gene>
    <name evidence="2" type="ORF">H8J70_08800</name>
</gene>
<proteinExistence type="predicted"/>
<accession>A0ABR6VJ85</accession>
<comment type="caution">
    <text evidence="2">The sequence shown here is derived from an EMBL/GenBank/DDBJ whole genome shotgun (WGS) entry which is preliminary data.</text>
</comment>
<dbReference type="RefSeq" id="WP_186503645.1">
    <property type="nucleotide sequence ID" value="NZ_JACOGK010000025.1"/>
</dbReference>
<evidence type="ECO:0000256" key="1">
    <source>
        <dbReference type="SAM" id="MobiDB-lite"/>
    </source>
</evidence>
<dbReference type="Proteomes" id="UP000606870">
    <property type="component" value="Unassembled WGS sequence"/>
</dbReference>
<dbReference type="InterPro" id="IPR006427">
    <property type="entry name" value="Portal_HK97"/>
</dbReference>